<accession>A0A667ZV85</accession>
<organism evidence="2 3">
    <name type="scientific">Myripristis murdjan</name>
    <name type="common">pinecone soldierfish</name>
    <dbReference type="NCBI Taxonomy" id="586833"/>
    <lineage>
        <taxon>Eukaryota</taxon>
        <taxon>Metazoa</taxon>
        <taxon>Chordata</taxon>
        <taxon>Craniata</taxon>
        <taxon>Vertebrata</taxon>
        <taxon>Euteleostomi</taxon>
        <taxon>Actinopterygii</taxon>
        <taxon>Neopterygii</taxon>
        <taxon>Teleostei</taxon>
        <taxon>Neoteleostei</taxon>
        <taxon>Acanthomorphata</taxon>
        <taxon>Holocentriformes</taxon>
        <taxon>Holocentridae</taxon>
        <taxon>Myripristis</taxon>
    </lineage>
</organism>
<dbReference type="AlphaFoldDB" id="A0A667ZV85"/>
<dbReference type="InterPro" id="IPR011029">
    <property type="entry name" value="DEATH-like_dom_sf"/>
</dbReference>
<sequence>MKTIKLLLSDSNTSSCVWKRRIYLSSAAIGTPLVQSVVGLPSDKHLFSIRKAFIDRVSGPVLKSLLDRLLEKRVINDTEKEEADAKQSKHKMASFVIDTVRKKGERASSEMITFLCEEDQYLSETLGLILTGLVFLFNQ</sequence>
<dbReference type="GO" id="GO:0042981">
    <property type="term" value="P:regulation of apoptotic process"/>
    <property type="evidence" value="ECO:0007669"/>
    <property type="project" value="InterPro"/>
</dbReference>
<dbReference type="InterPro" id="IPR001315">
    <property type="entry name" value="CARD"/>
</dbReference>
<dbReference type="SUPFAM" id="SSF47986">
    <property type="entry name" value="DEATH domain"/>
    <property type="match status" value="1"/>
</dbReference>
<dbReference type="Gene3D" id="1.10.533.10">
    <property type="entry name" value="Death Domain, Fas"/>
    <property type="match status" value="1"/>
</dbReference>
<name>A0A667ZV85_9TELE</name>
<keyword evidence="3" id="KW-1185">Reference proteome</keyword>
<reference evidence="2" key="1">
    <citation type="submission" date="2019-06" db="EMBL/GenBank/DDBJ databases">
        <authorList>
            <consortium name="Wellcome Sanger Institute Data Sharing"/>
        </authorList>
    </citation>
    <scope>NUCLEOTIDE SEQUENCE [LARGE SCALE GENOMIC DNA]</scope>
</reference>
<evidence type="ECO:0000313" key="2">
    <source>
        <dbReference type="Ensembl" id="ENSMMDP00005039494.1"/>
    </source>
</evidence>
<evidence type="ECO:0000259" key="1">
    <source>
        <dbReference type="PROSITE" id="PS50209"/>
    </source>
</evidence>
<dbReference type="Pfam" id="PF00619">
    <property type="entry name" value="CARD"/>
    <property type="match status" value="1"/>
</dbReference>
<protein>
    <recommendedName>
        <fullName evidence="1">CARD domain-containing protein</fullName>
    </recommendedName>
</protein>
<reference evidence="2" key="3">
    <citation type="submission" date="2025-09" db="UniProtKB">
        <authorList>
            <consortium name="Ensembl"/>
        </authorList>
    </citation>
    <scope>IDENTIFICATION</scope>
</reference>
<dbReference type="Proteomes" id="UP000472263">
    <property type="component" value="Chromosome 20"/>
</dbReference>
<dbReference type="GeneTree" id="ENSGT00940000176854"/>
<dbReference type="PROSITE" id="PS50209">
    <property type="entry name" value="CARD"/>
    <property type="match status" value="1"/>
</dbReference>
<reference evidence="2" key="2">
    <citation type="submission" date="2025-08" db="UniProtKB">
        <authorList>
            <consortium name="Ensembl"/>
        </authorList>
    </citation>
    <scope>IDENTIFICATION</scope>
</reference>
<proteinExistence type="predicted"/>
<dbReference type="Ensembl" id="ENSMMDT00005040307.1">
    <property type="protein sequence ID" value="ENSMMDP00005039494.1"/>
    <property type="gene ID" value="ENSMMDG00005018282.1"/>
</dbReference>
<dbReference type="InParanoid" id="A0A667ZV85"/>
<evidence type="ECO:0000313" key="3">
    <source>
        <dbReference type="Proteomes" id="UP000472263"/>
    </source>
</evidence>
<feature type="domain" description="CARD" evidence="1">
    <location>
        <begin position="50"/>
        <end position="130"/>
    </location>
</feature>